<evidence type="ECO:0000313" key="1">
    <source>
        <dbReference type="EMBL" id="TLU61035.1"/>
    </source>
</evidence>
<dbReference type="PANTHER" id="PTHR34322:SF2">
    <property type="entry name" value="TRANSPOSASE IS200-LIKE DOMAIN-CONTAINING PROTEIN"/>
    <property type="match status" value="1"/>
</dbReference>
<dbReference type="AlphaFoldDB" id="A0A5R9IBP9"/>
<sequence>MPTARKQQVCLQATPYYHCISRCVRRAYLCGVDKASNISYEHRRGWIEQRLLFLAQVFCIDVCAYAVMSNHSHLVLHINRKEALQLTDRQVVLRWHQVCKGTEITRQFENNGQVEGYQESTLKSCIDIYRKRLFDVSWFMRLLNEPIARMANAEDDCTGRFWEGRFTSQALLDEAALLACMAYVDLNPIRAGQSKTPESSKYTSIQQRISAAIRGKQPQKLMTFDSSSKEQLNCCLPFSVQDYIELVDLTGRSIRDKDSGYIDSHLPNILSRLNISSQNWLNLTTRFETHFKGAVGQCSSLSHFCELQDRIRRPNLLSSLKLFGK</sequence>
<dbReference type="GO" id="GO:0006313">
    <property type="term" value="P:DNA transposition"/>
    <property type="evidence" value="ECO:0007669"/>
    <property type="project" value="InterPro"/>
</dbReference>
<proteinExistence type="predicted"/>
<dbReference type="OrthoDB" id="9814067at2"/>
<gene>
    <name evidence="1" type="ORF">FE810_16130</name>
</gene>
<organism evidence="1 2">
    <name type="scientific">Thalassotalea litorea</name>
    <dbReference type="NCBI Taxonomy" id="2020715"/>
    <lineage>
        <taxon>Bacteria</taxon>
        <taxon>Pseudomonadati</taxon>
        <taxon>Pseudomonadota</taxon>
        <taxon>Gammaproteobacteria</taxon>
        <taxon>Alteromonadales</taxon>
        <taxon>Colwelliaceae</taxon>
        <taxon>Thalassotalea</taxon>
    </lineage>
</organism>
<protein>
    <submittedName>
        <fullName evidence="1">Transposase</fullName>
    </submittedName>
</protein>
<dbReference type="EMBL" id="VCBC01000021">
    <property type="protein sequence ID" value="TLU61035.1"/>
    <property type="molecule type" value="Genomic_DNA"/>
</dbReference>
<dbReference type="Gene3D" id="3.30.70.1290">
    <property type="entry name" value="Transposase IS200-like"/>
    <property type="match status" value="1"/>
</dbReference>
<dbReference type="SUPFAM" id="SSF143422">
    <property type="entry name" value="Transposase IS200-like"/>
    <property type="match status" value="1"/>
</dbReference>
<evidence type="ECO:0000313" key="2">
    <source>
        <dbReference type="Proteomes" id="UP000307790"/>
    </source>
</evidence>
<reference evidence="1 2" key="1">
    <citation type="submission" date="2019-05" db="EMBL/GenBank/DDBJ databases">
        <title>Genome sequences of Thalassotalea litorea 1K03283.</title>
        <authorList>
            <person name="Zhang D."/>
        </authorList>
    </citation>
    <scope>NUCLEOTIDE SEQUENCE [LARGE SCALE GENOMIC DNA]</scope>
    <source>
        <strain evidence="1 2">MCCC 1K03283</strain>
    </source>
</reference>
<accession>A0A5R9IBP9</accession>
<dbReference type="PANTHER" id="PTHR34322">
    <property type="entry name" value="TRANSPOSASE, Y1_TNP DOMAIN-CONTAINING"/>
    <property type="match status" value="1"/>
</dbReference>
<comment type="caution">
    <text evidence="1">The sequence shown here is derived from an EMBL/GenBank/DDBJ whole genome shotgun (WGS) entry which is preliminary data.</text>
</comment>
<dbReference type="InterPro" id="IPR036515">
    <property type="entry name" value="Transposase_17_sf"/>
</dbReference>
<name>A0A5R9IBP9_9GAMM</name>
<keyword evidence="2" id="KW-1185">Reference proteome</keyword>
<dbReference type="GO" id="GO:0003677">
    <property type="term" value="F:DNA binding"/>
    <property type="evidence" value="ECO:0007669"/>
    <property type="project" value="InterPro"/>
</dbReference>
<dbReference type="RefSeq" id="WP_138321555.1">
    <property type="nucleotide sequence ID" value="NZ_VCBC01000021.1"/>
</dbReference>
<dbReference type="Proteomes" id="UP000307790">
    <property type="component" value="Unassembled WGS sequence"/>
</dbReference>
<dbReference type="GO" id="GO:0004803">
    <property type="term" value="F:transposase activity"/>
    <property type="evidence" value="ECO:0007669"/>
    <property type="project" value="InterPro"/>
</dbReference>